<evidence type="ECO:0000313" key="9">
    <source>
        <dbReference type="Proteomes" id="UP000184383"/>
    </source>
</evidence>
<dbReference type="EMBL" id="KV878216">
    <property type="protein sequence ID" value="OJJ31192.1"/>
    <property type="molecule type" value="Genomic_DNA"/>
</dbReference>
<dbReference type="GeneID" id="63749435"/>
<dbReference type="AlphaFoldDB" id="A0A1L9R8E0"/>
<evidence type="ECO:0000313" key="8">
    <source>
        <dbReference type="EMBL" id="OJJ31192.1"/>
    </source>
</evidence>
<evidence type="ECO:0000256" key="5">
    <source>
        <dbReference type="ARBA" id="ARBA00023136"/>
    </source>
</evidence>
<evidence type="ECO:0000256" key="6">
    <source>
        <dbReference type="SAM" id="Phobius"/>
    </source>
</evidence>
<protein>
    <recommendedName>
        <fullName evidence="7">ABC-2 type transporter transmembrane domain-containing protein</fullName>
    </recommendedName>
</protein>
<dbReference type="VEuPathDB" id="FungiDB:ASPWEDRAFT_31861"/>
<sequence>MEQEYSYSMDDVAVAHTKCFRESISLEKSQNFLAGEQFTAYQILWGDKATFVPKQALTLIQALVAGSLFYNVLNDSSGLFIKPGALFFALLYNSLLSMSEITVGIPILVAQVIIFSIVLYFMCMKAMFHAVGAVFKTFDGASKVSEFLMAALVIYTGYMIKKPYMHPWFSWIFWLDPLSYGFEALLANEWHGKTIDCVGSNLIPNGGNYRSCTSIMRRGRWCDSR</sequence>
<keyword evidence="3 6" id="KW-0812">Transmembrane</keyword>
<evidence type="ECO:0000256" key="4">
    <source>
        <dbReference type="ARBA" id="ARBA00022989"/>
    </source>
</evidence>
<comment type="subcellular location">
    <subcellularLocation>
        <location evidence="1">Membrane</location>
        <topology evidence="1">Multi-pass membrane protein</topology>
    </subcellularLocation>
</comment>
<dbReference type="InterPro" id="IPR013525">
    <property type="entry name" value="ABC2_TM"/>
</dbReference>
<evidence type="ECO:0000259" key="7">
    <source>
        <dbReference type="Pfam" id="PF01061"/>
    </source>
</evidence>
<organism evidence="8 9">
    <name type="scientific">Aspergillus wentii DTO 134E9</name>
    <dbReference type="NCBI Taxonomy" id="1073089"/>
    <lineage>
        <taxon>Eukaryota</taxon>
        <taxon>Fungi</taxon>
        <taxon>Dikarya</taxon>
        <taxon>Ascomycota</taxon>
        <taxon>Pezizomycotina</taxon>
        <taxon>Eurotiomycetes</taxon>
        <taxon>Eurotiomycetidae</taxon>
        <taxon>Eurotiales</taxon>
        <taxon>Aspergillaceae</taxon>
        <taxon>Aspergillus</taxon>
        <taxon>Aspergillus subgen. Cremei</taxon>
    </lineage>
</organism>
<dbReference type="Pfam" id="PF01061">
    <property type="entry name" value="ABC2_membrane"/>
    <property type="match status" value="2"/>
</dbReference>
<dbReference type="GO" id="GO:0140359">
    <property type="term" value="F:ABC-type transporter activity"/>
    <property type="evidence" value="ECO:0007669"/>
    <property type="project" value="InterPro"/>
</dbReference>
<feature type="transmembrane region" description="Helical" evidence="6">
    <location>
        <begin position="108"/>
        <end position="128"/>
    </location>
</feature>
<feature type="domain" description="ABC-2 type transporter transmembrane" evidence="7">
    <location>
        <begin position="42"/>
        <end position="101"/>
    </location>
</feature>
<evidence type="ECO:0000256" key="2">
    <source>
        <dbReference type="ARBA" id="ARBA00022448"/>
    </source>
</evidence>
<keyword evidence="9" id="KW-1185">Reference proteome</keyword>
<feature type="transmembrane region" description="Helical" evidence="6">
    <location>
        <begin position="56"/>
        <end position="73"/>
    </location>
</feature>
<accession>A0A1L9R8E0</accession>
<keyword evidence="2" id="KW-0813">Transport</keyword>
<evidence type="ECO:0000256" key="1">
    <source>
        <dbReference type="ARBA" id="ARBA00004141"/>
    </source>
</evidence>
<feature type="domain" description="ABC-2 type transporter transmembrane" evidence="7">
    <location>
        <begin position="112"/>
        <end position="190"/>
    </location>
</feature>
<reference evidence="9" key="1">
    <citation type="journal article" date="2017" name="Genome Biol.">
        <title>Comparative genomics reveals high biological diversity and specific adaptations in the industrially and medically important fungal genus Aspergillus.</title>
        <authorList>
            <person name="de Vries R.P."/>
            <person name="Riley R."/>
            <person name="Wiebenga A."/>
            <person name="Aguilar-Osorio G."/>
            <person name="Amillis S."/>
            <person name="Uchima C.A."/>
            <person name="Anderluh G."/>
            <person name="Asadollahi M."/>
            <person name="Askin M."/>
            <person name="Barry K."/>
            <person name="Battaglia E."/>
            <person name="Bayram O."/>
            <person name="Benocci T."/>
            <person name="Braus-Stromeyer S.A."/>
            <person name="Caldana C."/>
            <person name="Canovas D."/>
            <person name="Cerqueira G.C."/>
            <person name="Chen F."/>
            <person name="Chen W."/>
            <person name="Choi C."/>
            <person name="Clum A."/>
            <person name="Dos Santos R.A."/>
            <person name="Damasio A.R."/>
            <person name="Diallinas G."/>
            <person name="Emri T."/>
            <person name="Fekete E."/>
            <person name="Flipphi M."/>
            <person name="Freyberg S."/>
            <person name="Gallo A."/>
            <person name="Gournas C."/>
            <person name="Habgood R."/>
            <person name="Hainaut M."/>
            <person name="Harispe M.L."/>
            <person name="Henrissat B."/>
            <person name="Hilden K.S."/>
            <person name="Hope R."/>
            <person name="Hossain A."/>
            <person name="Karabika E."/>
            <person name="Karaffa L."/>
            <person name="Karanyi Z."/>
            <person name="Krasevec N."/>
            <person name="Kuo A."/>
            <person name="Kusch H."/>
            <person name="LaButti K."/>
            <person name="Lagendijk E.L."/>
            <person name="Lapidus A."/>
            <person name="Levasseur A."/>
            <person name="Lindquist E."/>
            <person name="Lipzen A."/>
            <person name="Logrieco A.F."/>
            <person name="MacCabe A."/>
            <person name="Maekelae M.R."/>
            <person name="Malavazi I."/>
            <person name="Melin P."/>
            <person name="Meyer V."/>
            <person name="Mielnichuk N."/>
            <person name="Miskei M."/>
            <person name="Molnar A.P."/>
            <person name="Mule G."/>
            <person name="Ngan C.Y."/>
            <person name="Orejas M."/>
            <person name="Orosz E."/>
            <person name="Ouedraogo J.P."/>
            <person name="Overkamp K.M."/>
            <person name="Park H.-S."/>
            <person name="Perrone G."/>
            <person name="Piumi F."/>
            <person name="Punt P.J."/>
            <person name="Ram A.F."/>
            <person name="Ramon A."/>
            <person name="Rauscher S."/>
            <person name="Record E."/>
            <person name="Riano-Pachon D.M."/>
            <person name="Robert V."/>
            <person name="Roehrig J."/>
            <person name="Ruller R."/>
            <person name="Salamov A."/>
            <person name="Salih N.S."/>
            <person name="Samson R.A."/>
            <person name="Sandor E."/>
            <person name="Sanguinetti M."/>
            <person name="Schuetze T."/>
            <person name="Sepcic K."/>
            <person name="Shelest E."/>
            <person name="Sherlock G."/>
            <person name="Sophianopoulou V."/>
            <person name="Squina F.M."/>
            <person name="Sun H."/>
            <person name="Susca A."/>
            <person name="Todd R.B."/>
            <person name="Tsang A."/>
            <person name="Unkles S.E."/>
            <person name="van de Wiele N."/>
            <person name="van Rossen-Uffink D."/>
            <person name="Oliveira J.V."/>
            <person name="Vesth T.C."/>
            <person name="Visser J."/>
            <person name="Yu J.-H."/>
            <person name="Zhou M."/>
            <person name="Andersen M.R."/>
            <person name="Archer D.B."/>
            <person name="Baker S.E."/>
            <person name="Benoit I."/>
            <person name="Brakhage A.A."/>
            <person name="Braus G.H."/>
            <person name="Fischer R."/>
            <person name="Frisvad J.C."/>
            <person name="Goldman G.H."/>
            <person name="Houbraken J."/>
            <person name="Oakley B."/>
            <person name="Pocsi I."/>
            <person name="Scazzocchio C."/>
            <person name="Seiboth B."/>
            <person name="vanKuyk P.A."/>
            <person name="Wortman J."/>
            <person name="Dyer P.S."/>
            <person name="Grigoriev I.V."/>
        </authorList>
    </citation>
    <scope>NUCLEOTIDE SEQUENCE [LARGE SCALE GENOMIC DNA]</scope>
    <source>
        <strain evidence="9">DTO 134E9</strain>
    </source>
</reference>
<evidence type="ECO:0000256" key="3">
    <source>
        <dbReference type="ARBA" id="ARBA00022692"/>
    </source>
</evidence>
<keyword evidence="5 6" id="KW-0472">Membrane</keyword>
<gene>
    <name evidence="8" type="ORF">ASPWEDRAFT_31861</name>
</gene>
<dbReference type="RefSeq" id="XP_040684869.1">
    <property type="nucleotide sequence ID" value="XM_040833587.1"/>
</dbReference>
<name>A0A1L9R8E0_ASPWE</name>
<dbReference type="Proteomes" id="UP000184383">
    <property type="component" value="Unassembled WGS sequence"/>
</dbReference>
<proteinExistence type="predicted"/>
<dbReference type="STRING" id="1073089.A0A1L9R8E0"/>
<dbReference type="GO" id="GO:0016020">
    <property type="term" value="C:membrane"/>
    <property type="evidence" value="ECO:0007669"/>
    <property type="project" value="UniProtKB-SubCell"/>
</dbReference>
<dbReference type="OrthoDB" id="4540850at2759"/>
<keyword evidence="4 6" id="KW-1133">Transmembrane helix</keyword>
<dbReference type="PANTHER" id="PTHR19241">
    <property type="entry name" value="ATP-BINDING CASSETTE TRANSPORTER"/>
    <property type="match status" value="1"/>
</dbReference>